<proteinExistence type="predicted"/>
<feature type="compositionally biased region" description="Polar residues" evidence="1">
    <location>
        <begin position="30"/>
        <end position="44"/>
    </location>
</feature>
<sequence length="308" mass="31353">MESPRPRMQYTSLHPQQQHQQHAYTPYGYPTSTLASPPGTATVTSPPRGGGGGGGAPGAAWGAPSAAAGGPGPSPGFATGSFAGGSLGRASPMRSPGLGLGLGLAGGAGLTQAWGPGGAGATGGAGGVAASLRETFLAATAPQRPAAHVAPYGLPSTADEAASWTSKYLRGNEGLRELVNTLLELAYVAPHRSLQAGKSHVSVHVACGHGSEASLVGSKEEQLRSKLLDIRVRGALGWAFELTLRPSSDAVLWDKYGDIAPAVQDNWFVLGAILKDQFGVVLEEDPAGRPTCAACRRTCLAVTLNKIF</sequence>
<dbReference type="EMBL" id="CM008977">
    <property type="protein sequence ID" value="PNW72172.1"/>
    <property type="molecule type" value="Genomic_DNA"/>
</dbReference>
<evidence type="ECO:0000313" key="3">
    <source>
        <dbReference type="Proteomes" id="UP000006906"/>
    </source>
</evidence>
<dbReference type="Proteomes" id="UP000006906">
    <property type="component" value="Chromosome 16"/>
</dbReference>
<dbReference type="OrthoDB" id="2414723at2759"/>
<feature type="compositionally biased region" description="Polar residues" evidence="1">
    <location>
        <begin position="9"/>
        <end position="23"/>
    </location>
</feature>
<name>A0A2K3CV70_CHLRE</name>
<gene>
    <name evidence="2" type="ORF">CHLRE_16g679350v5</name>
</gene>
<feature type="region of interest" description="Disordered" evidence="1">
    <location>
        <begin position="1"/>
        <end position="80"/>
    </location>
</feature>
<feature type="compositionally biased region" description="Low complexity" evidence="1">
    <location>
        <begin position="58"/>
        <end position="68"/>
    </location>
</feature>
<dbReference type="RefSeq" id="XP_042916039.1">
    <property type="nucleotide sequence ID" value="XM_043071381.1"/>
</dbReference>
<accession>A0A2K3CV70</accession>
<dbReference type="AlphaFoldDB" id="A0A2K3CV70"/>
<reference evidence="2 3" key="1">
    <citation type="journal article" date="2007" name="Science">
        <title>The Chlamydomonas genome reveals the evolution of key animal and plant functions.</title>
        <authorList>
            <person name="Merchant S.S."/>
            <person name="Prochnik S.E."/>
            <person name="Vallon O."/>
            <person name="Harris E.H."/>
            <person name="Karpowicz S.J."/>
            <person name="Witman G.B."/>
            <person name="Terry A."/>
            <person name="Salamov A."/>
            <person name="Fritz-Laylin L.K."/>
            <person name="Marechal-Drouard L."/>
            <person name="Marshall W.F."/>
            <person name="Qu L.H."/>
            <person name="Nelson D.R."/>
            <person name="Sanderfoot A.A."/>
            <person name="Spalding M.H."/>
            <person name="Kapitonov V.V."/>
            <person name="Ren Q."/>
            <person name="Ferris P."/>
            <person name="Lindquist E."/>
            <person name="Shapiro H."/>
            <person name="Lucas S.M."/>
            <person name="Grimwood J."/>
            <person name="Schmutz J."/>
            <person name="Cardol P."/>
            <person name="Cerutti H."/>
            <person name="Chanfreau G."/>
            <person name="Chen C.L."/>
            <person name="Cognat V."/>
            <person name="Croft M.T."/>
            <person name="Dent R."/>
            <person name="Dutcher S."/>
            <person name="Fernandez E."/>
            <person name="Fukuzawa H."/>
            <person name="Gonzalez-Ballester D."/>
            <person name="Gonzalez-Halphen D."/>
            <person name="Hallmann A."/>
            <person name="Hanikenne M."/>
            <person name="Hippler M."/>
            <person name="Inwood W."/>
            <person name="Jabbari K."/>
            <person name="Kalanon M."/>
            <person name="Kuras R."/>
            <person name="Lefebvre P.A."/>
            <person name="Lemaire S.D."/>
            <person name="Lobanov A.V."/>
            <person name="Lohr M."/>
            <person name="Manuell A."/>
            <person name="Meier I."/>
            <person name="Mets L."/>
            <person name="Mittag M."/>
            <person name="Mittelmeier T."/>
            <person name="Moroney J.V."/>
            <person name="Moseley J."/>
            <person name="Napoli C."/>
            <person name="Nedelcu A.M."/>
            <person name="Niyogi K."/>
            <person name="Novoselov S.V."/>
            <person name="Paulsen I.T."/>
            <person name="Pazour G."/>
            <person name="Purton S."/>
            <person name="Ral J.P."/>
            <person name="Riano-Pachon D.M."/>
            <person name="Riekhof W."/>
            <person name="Rymarquis L."/>
            <person name="Schroda M."/>
            <person name="Stern D."/>
            <person name="Umen J."/>
            <person name="Willows R."/>
            <person name="Wilson N."/>
            <person name="Zimmer S.L."/>
            <person name="Allmer J."/>
            <person name="Balk J."/>
            <person name="Bisova K."/>
            <person name="Chen C.J."/>
            <person name="Elias M."/>
            <person name="Gendler K."/>
            <person name="Hauser C."/>
            <person name="Lamb M.R."/>
            <person name="Ledford H."/>
            <person name="Long J.C."/>
            <person name="Minagawa J."/>
            <person name="Page M.D."/>
            <person name="Pan J."/>
            <person name="Pootakham W."/>
            <person name="Roje S."/>
            <person name="Rose A."/>
            <person name="Stahlberg E."/>
            <person name="Terauchi A.M."/>
            <person name="Yang P."/>
            <person name="Ball S."/>
            <person name="Bowler C."/>
            <person name="Dieckmann C.L."/>
            <person name="Gladyshev V.N."/>
            <person name="Green P."/>
            <person name="Jorgensen R."/>
            <person name="Mayfield S."/>
            <person name="Mueller-Roeber B."/>
            <person name="Rajamani S."/>
            <person name="Sayre R.T."/>
            <person name="Brokstein P."/>
            <person name="Dubchak I."/>
            <person name="Goodstein D."/>
            <person name="Hornick L."/>
            <person name="Huang Y.W."/>
            <person name="Jhaveri J."/>
            <person name="Luo Y."/>
            <person name="Martinez D."/>
            <person name="Ngau W.C."/>
            <person name="Otillar B."/>
            <person name="Poliakov A."/>
            <person name="Porter A."/>
            <person name="Szajkowski L."/>
            <person name="Werner G."/>
            <person name="Zhou K."/>
            <person name="Grigoriev I.V."/>
            <person name="Rokhsar D.S."/>
            <person name="Grossman A.R."/>
        </authorList>
    </citation>
    <scope>NUCLEOTIDE SEQUENCE [LARGE SCALE GENOMIC DNA]</scope>
    <source>
        <strain evidence="3">CC-503</strain>
    </source>
</reference>
<evidence type="ECO:0000256" key="1">
    <source>
        <dbReference type="SAM" id="MobiDB-lite"/>
    </source>
</evidence>
<feature type="compositionally biased region" description="Gly residues" evidence="1">
    <location>
        <begin position="48"/>
        <end position="57"/>
    </location>
</feature>
<organism evidence="2 3">
    <name type="scientific">Chlamydomonas reinhardtii</name>
    <name type="common">Chlamydomonas smithii</name>
    <dbReference type="NCBI Taxonomy" id="3055"/>
    <lineage>
        <taxon>Eukaryota</taxon>
        <taxon>Viridiplantae</taxon>
        <taxon>Chlorophyta</taxon>
        <taxon>core chlorophytes</taxon>
        <taxon>Chlorophyceae</taxon>
        <taxon>CS clade</taxon>
        <taxon>Chlamydomonadales</taxon>
        <taxon>Chlamydomonadaceae</taxon>
        <taxon>Chlamydomonas</taxon>
    </lineage>
</organism>
<dbReference type="ExpressionAtlas" id="A0A2K3CV70">
    <property type="expression patterns" value="baseline and differential"/>
</dbReference>
<dbReference type="KEGG" id="cre:CHLRE_16g679350v5"/>
<protein>
    <submittedName>
        <fullName evidence="2">Uncharacterized protein</fullName>
    </submittedName>
</protein>
<dbReference type="InParanoid" id="A0A2K3CV70"/>
<dbReference type="GeneID" id="66056701"/>
<evidence type="ECO:0000313" key="2">
    <source>
        <dbReference type="EMBL" id="PNW72172.1"/>
    </source>
</evidence>
<keyword evidence="3" id="KW-1185">Reference proteome</keyword>
<dbReference type="Gramene" id="PNW72172">
    <property type="protein sequence ID" value="PNW72172"/>
    <property type="gene ID" value="CHLRE_16g679350v5"/>
</dbReference>